<dbReference type="AlphaFoldDB" id="G0VA53"/>
<dbReference type="GO" id="GO:0000151">
    <property type="term" value="C:ubiquitin ligase complex"/>
    <property type="evidence" value="ECO:0007669"/>
    <property type="project" value="TreeGrafter"/>
</dbReference>
<proteinExistence type="predicted"/>
<dbReference type="KEGG" id="ncs:NCAS_0B06990"/>
<dbReference type="EMBL" id="HE576753">
    <property type="protein sequence ID" value="CCC68783.1"/>
    <property type="molecule type" value="Genomic_DNA"/>
</dbReference>
<keyword evidence="4" id="KW-0833">Ubl conjugation pathway</keyword>
<reference key="2">
    <citation type="submission" date="2011-08" db="EMBL/GenBank/DDBJ databases">
        <title>Genome sequence of Naumovozyma castellii.</title>
        <authorList>
            <person name="Gordon J.L."/>
            <person name="Armisen D."/>
            <person name="Proux-Wera E."/>
            <person name="OhEigeartaigh S.S."/>
            <person name="Byrne K.P."/>
            <person name="Wolfe K.H."/>
        </authorList>
    </citation>
    <scope>NUCLEOTIDE SEQUENCE</scope>
    <source>
        <strain>Type strain:CBS 4309</strain>
    </source>
</reference>
<dbReference type="eggNOG" id="KOG3872">
    <property type="taxonomic scope" value="Eukaryota"/>
</dbReference>
<keyword evidence="11" id="KW-1185">Reference proteome</keyword>
<protein>
    <recommendedName>
        <fullName evidence="12">FHA domain-containing protein</fullName>
    </recommendedName>
</protein>
<dbReference type="PANTHER" id="PTHR15067">
    <property type="entry name" value="E3 UBIQUITIN-PROTEIN LIGASE RNF8"/>
    <property type="match status" value="1"/>
</dbReference>
<dbReference type="GO" id="GO:0032153">
    <property type="term" value="C:cell division site"/>
    <property type="evidence" value="ECO:0007669"/>
    <property type="project" value="TreeGrafter"/>
</dbReference>
<dbReference type="GO" id="GO:0008270">
    <property type="term" value="F:zinc ion binding"/>
    <property type="evidence" value="ECO:0007669"/>
    <property type="project" value="UniProtKB-KW"/>
</dbReference>
<feature type="compositionally biased region" description="Acidic residues" evidence="7">
    <location>
        <begin position="396"/>
        <end position="415"/>
    </location>
</feature>
<feature type="compositionally biased region" description="Polar residues" evidence="7">
    <location>
        <begin position="456"/>
        <end position="468"/>
    </location>
</feature>
<dbReference type="Pfam" id="PF17123">
    <property type="entry name" value="zf-RING_11"/>
    <property type="match status" value="1"/>
</dbReference>
<evidence type="ECO:0000313" key="10">
    <source>
        <dbReference type="EMBL" id="CCC68783.1"/>
    </source>
</evidence>
<dbReference type="SMART" id="SM00184">
    <property type="entry name" value="RING"/>
    <property type="match status" value="1"/>
</dbReference>
<dbReference type="GO" id="GO:0061630">
    <property type="term" value="F:ubiquitin protein ligase activity"/>
    <property type="evidence" value="ECO:0007669"/>
    <property type="project" value="TreeGrafter"/>
</dbReference>
<organism evidence="10 11">
    <name type="scientific">Naumovozyma castellii</name>
    <name type="common">Yeast</name>
    <name type="synonym">Saccharomyces castellii</name>
    <dbReference type="NCBI Taxonomy" id="27288"/>
    <lineage>
        <taxon>Eukaryota</taxon>
        <taxon>Fungi</taxon>
        <taxon>Dikarya</taxon>
        <taxon>Ascomycota</taxon>
        <taxon>Saccharomycotina</taxon>
        <taxon>Saccharomycetes</taxon>
        <taxon>Saccharomycetales</taxon>
        <taxon>Saccharomycetaceae</taxon>
        <taxon>Naumovozyma</taxon>
    </lineage>
</organism>
<evidence type="ECO:0000259" key="8">
    <source>
        <dbReference type="PROSITE" id="PS50006"/>
    </source>
</evidence>
<sequence length="521" mass="58965">MVEVNGSPSSRKTTQLLTPESFSTFGLSANELSVLRTEQDASDAKATNGSLAERYKEQLSGVLERPKKLELKRLWLEKSGEEMRKSVYKNNEKEENHVVKPVTKKRIRKPNILPVELSLDGIPPPSKKLKKFTHYIAKNCETDLHFELNNPIYERFDEPCEVAPSRECKNGMFTVRITPYIDRTSTTSGLIFPKIIRRAGPGSQLLIGRCVDQYYKVTKGLPEKYHPIVFKSRVVSRVHACLKVDMNGRWYLSDAASSSGTFVNGSRMAKPNTVSDDIMLTDRITCVQLGKTMDGTTEEHLRCVKMKIELNDSWKLPKTQFSTNAFKNVKKVLFSGDEPNATDNCSLCLSKITEGKPIFISPCSHHWHYKCVKDLITVEYPFFFCPTCKNQFDLESTSDNEEGESESESESESDDWPTPIPVKRKNLSLTHLEAKDMAAQPPNIQRYTPVEKPSKSSKLLNSENQQQRSVKKVVQDVREEDTDHKINVCIDPKESNDALVVPNTQMLDLGVSLEDPNDNGH</sequence>
<dbReference type="InterPro" id="IPR008984">
    <property type="entry name" value="SMAD_FHA_dom_sf"/>
</dbReference>
<dbReference type="Gene3D" id="2.60.200.20">
    <property type="match status" value="1"/>
</dbReference>
<dbReference type="InterPro" id="IPR013083">
    <property type="entry name" value="Znf_RING/FYVE/PHD"/>
</dbReference>
<dbReference type="PANTHER" id="PTHR15067:SF7">
    <property type="entry name" value="E3 UBIQUITIN-PROTEIN LIGASE DMA1-RELATED"/>
    <property type="match status" value="1"/>
</dbReference>
<feature type="region of interest" description="Disordered" evidence="7">
    <location>
        <begin position="434"/>
        <end position="478"/>
    </location>
</feature>
<dbReference type="GeneID" id="96902340"/>
<feature type="region of interest" description="Disordered" evidence="7">
    <location>
        <begin position="395"/>
        <end position="422"/>
    </location>
</feature>
<evidence type="ECO:0008006" key="12">
    <source>
        <dbReference type="Google" id="ProtNLM"/>
    </source>
</evidence>
<dbReference type="SUPFAM" id="SSF49879">
    <property type="entry name" value="SMAD/FHA domain"/>
    <property type="match status" value="1"/>
</dbReference>
<dbReference type="STRING" id="1064592.G0VA53"/>
<dbReference type="GO" id="GO:0006511">
    <property type="term" value="P:ubiquitin-dependent protein catabolic process"/>
    <property type="evidence" value="ECO:0007669"/>
    <property type="project" value="TreeGrafter"/>
</dbReference>
<keyword evidence="2" id="KW-0479">Metal-binding</keyword>
<keyword evidence="5" id="KW-0862">Zinc</keyword>
<dbReference type="SUPFAM" id="SSF57850">
    <property type="entry name" value="RING/U-box"/>
    <property type="match status" value="1"/>
</dbReference>
<evidence type="ECO:0000256" key="2">
    <source>
        <dbReference type="ARBA" id="ARBA00022723"/>
    </source>
</evidence>
<dbReference type="RefSeq" id="XP_003675154.1">
    <property type="nucleotide sequence ID" value="XM_003675106.1"/>
</dbReference>
<dbReference type="InParanoid" id="G0VA53"/>
<dbReference type="GO" id="GO:0016567">
    <property type="term" value="P:protein ubiquitination"/>
    <property type="evidence" value="ECO:0007669"/>
    <property type="project" value="TreeGrafter"/>
</dbReference>
<dbReference type="PROSITE" id="PS50089">
    <property type="entry name" value="ZF_RING_2"/>
    <property type="match status" value="1"/>
</dbReference>
<dbReference type="OrthoDB" id="687730at2759"/>
<evidence type="ECO:0000256" key="7">
    <source>
        <dbReference type="SAM" id="MobiDB-lite"/>
    </source>
</evidence>
<dbReference type="Pfam" id="PF00498">
    <property type="entry name" value="FHA"/>
    <property type="match status" value="1"/>
</dbReference>
<evidence type="ECO:0000259" key="9">
    <source>
        <dbReference type="PROSITE" id="PS50089"/>
    </source>
</evidence>
<dbReference type="InterPro" id="IPR001841">
    <property type="entry name" value="Znf_RING"/>
</dbReference>
<gene>
    <name evidence="10" type="primary">NCAS0B06990</name>
    <name evidence="10" type="ordered locus">NCAS_0B06990</name>
</gene>
<evidence type="ECO:0000256" key="1">
    <source>
        <dbReference type="ARBA" id="ARBA00022679"/>
    </source>
</evidence>
<evidence type="ECO:0000256" key="4">
    <source>
        <dbReference type="ARBA" id="ARBA00022786"/>
    </source>
</evidence>
<dbReference type="GO" id="GO:0005829">
    <property type="term" value="C:cytosol"/>
    <property type="evidence" value="ECO:0007669"/>
    <property type="project" value="TreeGrafter"/>
</dbReference>
<dbReference type="SMART" id="SM00240">
    <property type="entry name" value="FHA"/>
    <property type="match status" value="1"/>
</dbReference>
<evidence type="ECO:0000256" key="6">
    <source>
        <dbReference type="PROSITE-ProRule" id="PRU00175"/>
    </source>
</evidence>
<dbReference type="Proteomes" id="UP000001640">
    <property type="component" value="Chromosome 2"/>
</dbReference>
<keyword evidence="3 6" id="KW-0863">Zinc-finger</keyword>
<evidence type="ECO:0000256" key="5">
    <source>
        <dbReference type="ARBA" id="ARBA00022833"/>
    </source>
</evidence>
<reference evidence="10 11" key="1">
    <citation type="journal article" date="2011" name="Proc. Natl. Acad. Sci. U.S.A.">
        <title>Evolutionary erosion of yeast sex chromosomes by mating-type switching accidents.</title>
        <authorList>
            <person name="Gordon J.L."/>
            <person name="Armisen D."/>
            <person name="Proux-Wera E."/>
            <person name="Oheigeartaigh S.S."/>
            <person name="Byrne K.P."/>
            <person name="Wolfe K.H."/>
        </authorList>
    </citation>
    <scope>NUCLEOTIDE SEQUENCE [LARGE SCALE GENOMIC DNA]</scope>
    <source>
        <strain evidence="11">ATCC 76901 / BCRC 22586 / CBS 4309 / NBRC 1992 / NRRL Y-12630</strain>
    </source>
</reference>
<name>G0VA53_NAUCA</name>
<keyword evidence="1" id="KW-0808">Transferase</keyword>
<evidence type="ECO:0000313" key="11">
    <source>
        <dbReference type="Proteomes" id="UP000001640"/>
    </source>
</evidence>
<dbReference type="Gene3D" id="3.30.40.10">
    <property type="entry name" value="Zinc/RING finger domain, C3HC4 (zinc finger)"/>
    <property type="match status" value="1"/>
</dbReference>
<accession>G0VA53</accession>
<dbReference type="HOGENOM" id="CLU_522833_0_0_1"/>
<feature type="domain" description="FHA" evidence="8">
    <location>
        <begin position="205"/>
        <end position="268"/>
    </location>
</feature>
<dbReference type="PROSITE" id="PS50006">
    <property type="entry name" value="FHA_DOMAIN"/>
    <property type="match status" value="1"/>
</dbReference>
<feature type="domain" description="RING-type" evidence="9">
    <location>
        <begin position="345"/>
        <end position="389"/>
    </location>
</feature>
<evidence type="ECO:0000256" key="3">
    <source>
        <dbReference type="ARBA" id="ARBA00022771"/>
    </source>
</evidence>
<dbReference type="InterPro" id="IPR000253">
    <property type="entry name" value="FHA_dom"/>
</dbReference>